<evidence type="ECO:0000256" key="9">
    <source>
        <dbReference type="PIRNR" id="PIRNR026671"/>
    </source>
</evidence>
<evidence type="ECO:0000256" key="1">
    <source>
        <dbReference type="ARBA" id="ARBA00001362"/>
    </source>
</evidence>
<evidence type="ECO:0000256" key="2">
    <source>
        <dbReference type="ARBA" id="ARBA00022670"/>
    </source>
</evidence>
<dbReference type="GO" id="GO:0008237">
    <property type="term" value="F:metallopeptidase activity"/>
    <property type="evidence" value="ECO:0007669"/>
    <property type="project" value="UniProtKB-KW"/>
</dbReference>
<evidence type="ECO:0000256" key="4">
    <source>
        <dbReference type="ARBA" id="ARBA00022801"/>
    </source>
</evidence>
<dbReference type="GO" id="GO:0071555">
    <property type="term" value="P:cell wall organization"/>
    <property type="evidence" value="ECO:0007669"/>
    <property type="project" value="UniProtKB-KW"/>
</dbReference>
<evidence type="ECO:0000256" key="8">
    <source>
        <dbReference type="ARBA" id="ARBA00023316"/>
    </source>
</evidence>
<reference evidence="10 11" key="1">
    <citation type="journal article" date="2013" name="J. Microbiol.">
        <title>Lysinibacillus chungkukjangi sp. nov., isolated from Chungkukjang, Korean fermented soybean food.</title>
        <authorList>
            <person name="Kim S.J."/>
            <person name="Jang Y.H."/>
            <person name="Hamada M."/>
            <person name="Ahn J.H."/>
            <person name="Weon H.Y."/>
            <person name="Suzuki K."/>
            <person name="Whang K.S."/>
            <person name="Kwon S.W."/>
        </authorList>
    </citation>
    <scope>NUCLEOTIDE SEQUENCE [LARGE SCALE GENOMIC DNA]</scope>
    <source>
        <strain evidence="10 11">MCCC 1A12701</strain>
    </source>
</reference>
<dbReference type="Proteomes" id="UP000274033">
    <property type="component" value="Unassembled WGS sequence"/>
</dbReference>
<accession>A0A3N9UAM9</accession>
<dbReference type="GO" id="GO:0006508">
    <property type="term" value="P:proteolysis"/>
    <property type="evidence" value="ECO:0007669"/>
    <property type="project" value="UniProtKB-KW"/>
</dbReference>
<gene>
    <name evidence="10" type="ORF">EBB45_16170</name>
</gene>
<evidence type="ECO:0000256" key="3">
    <source>
        <dbReference type="ARBA" id="ARBA00022723"/>
    </source>
</evidence>
<keyword evidence="3" id="KW-0479">Metal-binding</keyword>
<evidence type="ECO:0000256" key="7">
    <source>
        <dbReference type="ARBA" id="ARBA00023049"/>
    </source>
</evidence>
<evidence type="ECO:0000313" key="10">
    <source>
        <dbReference type="EMBL" id="RQW73548.1"/>
    </source>
</evidence>
<keyword evidence="5" id="KW-0862">Zinc</keyword>
<name>A0A3N9UAM9_9BACI</name>
<keyword evidence="2 9" id="KW-0645">Protease</keyword>
<keyword evidence="7 9" id="KW-0482">Metalloprotease</keyword>
<sequence length="201" mass="23515">MYYIQDIPNSLKFIYLRKGVYERIQQALNILPKNLSFILYDGYRPFEVQKHLFTQFLDETKKKHPEYTQEEVLEKTLTFVSYPSTESKYRSPHLTGGAIDLTLGDLEGNELNLGTVFDAMDVKSATRYFELHPKENGEALKNRRILYNSMIAVGFTNYSEEWWHYDYGNVTWARRVGAPVCIYGAIEADVHDNIIKGYRYI</sequence>
<evidence type="ECO:0000313" key="11">
    <source>
        <dbReference type="Proteomes" id="UP000274033"/>
    </source>
</evidence>
<dbReference type="GO" id="GO:0160237">
    <property type="term" value="F:D-Ala-D-Ala dipeptidase activity"/>
    <property type="evidence" value="ECO:0007669"/>
    <property type="project" value="UniProtKB-EC"/>
</dbReference>
<comment type="catalytic activity">
    <reaction evidence="1 9">
        <text>D-alanyl-D-alanine + H2O = 2 D-alanine</text>
        <dbReference type="Rhea" id="RHEA:20661"/>
        <dbReference type="ChEBI" id="CHEBI:15377"/>
        <dbReference type="ChEBI" id="CHEBI:57416"/>
        <dbReference type="ChEBI" id="CHEBI:57822"/>
        <dbReference type="EC" id="3.4.13.22"/>
    </reaction>
</comment>
<dbReference type="GO" id="GO:0046872">
    <property type="term" value="F:metal ion binding"/>
    <property type="evidence" value="ECO:0007669"/>
    <property type="project" value="UniProtKB-KW"/>
</dbReference>
<dbReference type="InterPro" id="IPR009045">
    <property type="entry name" value="Zn_M74/Hedgehog-like"/>
</dbReference>
<dbReference type="PANTHER" id="PTHR43126">
    <property type="entry name" value="D-ALANYL-D-ALANINE DIPEPTIDASE"/>
    <property type="match status" value="1"/>
</dbReference>
<comment type="caution">
    <text evidence="10">The sequence shown here is derived from an EMBL/GenBank/DDBJ whole genome shotgun (WGS) entry which is preliminary data.</text>
</comment>
<protein>
    <recommendedName>
        <fullName evidence="9">D-alanyl-D-alanine dipeptidase</fullName>
        <shortName evidence="9">D-Ala-D-Ala dipeptidase</shortName>
        <ecNumber evidence="9">3.4.13.22</ecNumber>
    </recommendedName>
</protein>
<proteinExistence type="inferred from homology"/>
<dbReference type="CDD" id="cd14843">
    <property type="entry name" value="D-Ala-D-Ala_dipeptidase_like"/>
    <property type="match status" value="1"/>
</dbReference>
<dbReference type="PANTHER" id="PTHR43126:SF2">
    <property type="entry name" value="D-ALANYL-D-ALANINE DIPEPTIDASE"/>
    <property type="match status" value="1"/>
</dbReference>
<dbReference type="OrthoDB" id="9801430at2"/>
<evidence type="ECO:0000256" key="5">
    <source>
        <dbReference type="ARBA" id="ARBA00022833"/>
    </source>
</evidence>
<comment type="similarity">
    <text evidence="9">Belongs to the peptidase M15D family.</text>
</comment>
<comment type="function">
    <text evidence="9">Catalyzes hydrolysis of the D-alanyl-D-alanine dipeptide.</text>
</comment>
<dbReference type="Pfam" id="PF01427">
    <property type="entry name" value="Peptidase_M15"/>
    <property type="match status" value="1"/>
</dbReference>
<dbReference type="PIRSF" id="PIRSF026671">
    <property type="entry name" value="AA_dipeptidase"/>
    <property type="match status" value="1"/>
</dbReference>
<keyword evidence="8 9" id="KW-0961">Cell wall biogenesis/degradation</keyword>
<evidence type="ECO:0000256" key="6">
    <source>
        <dbReference type="ARBA" id="ARBA00022997"/>
    </source>
</evidence>
<dbReference type="SUPFAM" id="SSF55166">
    <property type="entry name" value="Hedgehog/DD-peptidase"/>
    <property type="match status" value="1"/>
</dbReference>
<dbReference type="AlphaFoldDB" id="A0A3N9UAM9"/>
<dbReference type="Gene3D" id="3.30.1380.10">
    <property type="match status" value="1"/>
</dbReference>
<organism evidence="10 11">
    <name type="scientific">Lysinibacillus composti</name>
    <dbReference type="NCBI Taxonomy" id="720633"/>
    <lineage>
        <taxon>Bacteria</taxon>
        <taxon>Bacillati</taxon>
        <taxon>Bacillota</taxon>
        <taxon>Bacilli</taxon>
        <taxon>Bacillales</taxon>
        <taxon>Bacillaceae</taxon>
        <taxon>Lysinibacillus</taxon>
    </lineage>
</organism>
<dbReference type="EC" id="3.4.13.22" evidence="9"/>
<keyword evidence="4 9" id="KW-0378">Hydrolase</keyword>
<dbReference type="EMBL" id="RRCT01000019">
    <property type="protein sequence ID" value="RQW73548.1"/>
    <property type="molecule type" value="Genomic_DNA"/>
</dbReference>
<keyword evidence="11" id="KW-1185">Reference proteome</keyword>
<keyword evidence="6 9" id="KW-0224">Dipeptidase</keyword>
<dbReference type="InterPro" id="IPR000755">
    <property type="entry name" value="A_A_dipeptidase"/>
</dbReference>